<comment type="caution">
    <text evidence="2">The sequence shown here is derived from an EMBL/GenBank/DDBJ whole genome shotgun (WGS) entry which is preliminary data.</text>
</comment>
<dbReference type="Proteomes" id="UP000076858">
    <property type="component" value="Unassembled WGS sequence"/>
</dbReference>
<dbReference type="AlphaFoldDB" id="A0A164DFW0"/>
<proteinExistence type="predicted"/>
<dbReference type="Pfam" id="PF13976">
    <property type="entry name" value="gag_pre-integrs"/>
    <property type="match status" value="1"/>
</dbReference>
<organism evidence="2 3">
    <name type="scientific">Daphnia magna</name>
    <dbReference type="NCBI Taxonomy" id="35525"/>
    <lineage>
        <taxon>Eukaryota</taxon>
        <taxon>Metazoa</taxon>
        <taxon>Ecdysozoa</taxon>
        <taxon>Arthropoda</taxon>
        <taxon>Crustacea</taxon>
        <taxon>Branchiopoda</taxon>
        <taxon>Diplostraca</taxon>
        <taxon>Cladocera</taxon>
        <taxon>Anomopoda</taxon>
        <taxon>Daphniidae</taxon>
        <taxon>Daphnia</taxon>
    </lineage>
</organism>
<evidence type="ECO:0000313" key="3">
    <source>
        <dbReference type="Proteomes" id="UP000076858"/>
    </source>
</evidence>
<feature type="non-terminal residue" evidence="2">
    <location>
        <position position="100"/>
    </location>
</feature>
<keyword evidence="3" id="KW-1185">Reference proteome</keyword>
<protein>
    <recommendedName>
        <fullName evidence="1">GAG-pre-integrase domain-containing protein</fullName>
    </recommendedName>
</protein>
<reference evidence="2 3" key="1">
    <citation type="submission" date="2016-03" db="EMBL/GenBank/DDBJ databases">
        <title>EvidentialGene: Evidence-directed Construction of Genes on Genomes.</title>
        <authorList>
            <person name="Gilbert D.G."/>
            <person name="Choi J.-H."/>
            <person name="Mockaitis K."/>
            <person name="Colbourne J."/>
            <person name="Pfrender M."/>
        </authorList>
    </citation>
    <scope>NUCLEOTIDE SEQUENCE [LARGE SCALE GENOMIC DNA]</scope>
    <source>
        <strain evidence="2 3">Xinb3</strain>
        <tissue evidence="2">Complete organism</tissue>
    </source>
</reference>
<evidence type="ECO:0000259" key="1">
    <source>
        <dbReference type="Pfam" id="PF13976"/>
    </source>
</evidence>
<name>A0A164DFW0_9CRUS</name>
<dbReference type="EMBL" id="LRGB01027371">
    <property type="protein sequence ID" value="KZR95738.1"/>
    <property type="molecule type" value="Genomic_DNA"/>
</dbReference>
<dbReference type="InterPro" id="IPR025724">
    <property type="entry name" value="GAG-pre-integrase_dom"/>
</dbReference>
<sequence>MRDEEVILTGERKDDTLYQLDFQPELQTTETIYAHVCSDLFQDTALGADIRASLITWHQRLGHIGYHTLVKMIRQDLVAGLNIAGECEIPETLCSGCELA</sequence>
<gene>
    <name evidence="2" type="ORF">APZ42_010329</name>
</gene>
<evidence type="ECO:0000313" key="2">
    <source>
        <dbReference type="EMBL" id="KZR95738.1"/>
    </source>
</evidence>
<feature type="domain" description="GAG-pre-integrase" evidence="1">
    <location>
        <begin position="42"/>
        <end position="100"/>
    </location>
</feature>
<accession>A0A164DFW0</accession>